<dbReference type="InterPro" id="IPR058637">
    <property type="entry name" value="YknX-like_C"/>
</dbReference>
<name>A0A1X4XU87_9BACT</name>
<dbReference type="AlphaFoldDB" id="A0A1X4XU87"/>
<dbReference type="GO" id="GO:0015562">
    <property type="term" value="F:efflux transmembrane transporter activity"/>
    <property type="evidence" value="ECO:0007669"/>
    <property type="project" value="TreeGrafter"/>
</dbReference>
<dbReference type="Gene3D" id="2.40.420.20">
    <property type="match status" value="1"/>
</dbReference>
<dbReference type="EMBL" id="MDSU01000020">
    <property type="protein sequence ID" value="OSS41089.1"/>
    <property type="molecule type" value="Genomic_DNA"/>
</dbReference>
<proteinExistence type="inferred from homology"/>
<dbReference type="STRING" id="1562698.DESAMIL20_2027"/>
<dbReference type="RefSeq" id="WP_086034752.1">
    <property type="nucleotide sequence ID" value="NZ_MDSU01000020.1"/>
</dbReference>
<dbReference type="InterPro" id="IPR006143">
    <property type="entry name" value="RND_pump_MFP"/>
</dbReference>
<dbReference type="PANTHER" id="PTHR30469">
    <property type="entry name" value="MULTIDRUG RESISTANCE PROTEIN MDTA"/>
    <property type="match status" value="1"/>
</dbReference>
<sequence>MKKILLLIFILTIYSLAYGIEVQVGYPKACASYETIKVYGKVETTQNITILAPISGIIRVNSNFSTVKSGQLIAQIYPPRLSRQIEYAKANVKAAYNNLQSTIKLKNTHIATSQELEKAKMLYYQAKNNLEQLNAQSERSKIYAPFAGSLEFLVPNKSSAALNQPIATLTGNSNLWIKAYVAPDSIDKLKIGQTIYYYLNNSKYIGTIAQLSPSTDSSGLVPIFINTNNKALIAGQWVSLEIPISKSHGFCIPKSAISTKGSKAYIYVVTDGVAHKKQIKLINVSNNTAYISAYITNNEPIVTNGVERLKNNIKVKIIK</sequence>
<dbReference type="PANTHER" id="PTHR30469:SF15">
    <property type="entry name" value="HLYD FAMILY OF SECRETION PROTEINS"/>
    <property type="match status" value="1"/>
</dbReference>
<dbReference type="NCBIfam" id="TIGR01730">
    <property type="entry name" value="RND_mfp"/>
    <property type="match status" value="1"/>
</dbReference>
<accession>A0A1X4XU87</accession>
<dbReference type="SUPFAM" id="SSF111369">
    <property type="entry name" value="HlyD-like secretion proteins"/>
    <property type="match status" value="1"/>
</dbReference>
<evidence type="ECO:0000313" key="3">
    <source>
        <dbReference type="EMBL" id="OSS41089.1"/>
    </source>
</evidence>
<feature type="domain" description="YknX-like C-terminal permuted SH3-like" evidence="2">
    <location>
        <begin position="252"/>
        <end position="316"/>
    </location>
</feature>
<evidence type="ECO:0000313" key="4">
    <source>
        <dbReference type="Proteomes" id="UP000194141"/>
    </source>
</evidence>
<protein>
    <submittedName>
        <fullName evidence="3">Putative Co/Zn/Cd efflux system membrane fusion protein</fullName>
    </submittedName>
</protein>
<dbReference type="Pfam" id="PF25989">
    <property type="entry name" value="YknX_C"/>
    <property type="match status" value="1"/>
</dbReference>
<dbReference type="GO" id="GO:1990281">
    <property type="term" value="C:efflux pump complex"/>
    <property type="evidence" value="ECO:0007669"/>
    <property type="project" value="TreeGrafter"/>
</dbReference>
<dbReference type="Gene3D" id="2.40.30.170">
    <property type="match status" value="1"/>
</dbReference>
<dbReference type="OrthoDB" id="9806939at2"/>
<dbReference type="Gene3D" id="2.40.50.100">
    <property type="match status" value="1"/>
</dbReference>
<comment type="caution">
    <text evidence="3">The sequence shown here is derived from an EMBL/GenBank/DDBJ whole genome shotgun (WGS) entry which is preliminary data.</text>
</comment>
<gene>
    <name evidence="3" type="ORF">DESAMIL20_2027</name>
</gene>
<keyword evidence="4" id="KW-1185">Reference proteome</keyword>
<dbReference type="Gene3D" id="1.10.287.470">
    <property type="entry name" value="Helix hairpin bin"/>
    <property type="match status" value="1"/>
</dbReference>
<reference evidence="3 4" key="1">
    <citation type="journal article" date="2017" name="Front. Microbiol.">
        <title>Genome Sequence of Desulfurella amilsii Strain TR1 and Comparative Genomics of Desulfurellaceae Family.</title>
        <authorList>
            <person name="Florentino A.P."/>
            <person name="Stams A.J."/>
            <person name="Sanchez-Andrea I."/>
        </authorList>
    </citation>
    <scope>NUCLEOTIDE SEQUENCE [LARGE SCALE GENOMIC DNA]</scope>
    <source>
        <strain evidence="3 4">TR1</strain>
    </source>
</reference>
<dbReference type="Proteomes" id="UP000194141">
    <property type="component" value="Unassembled WGS sequence"/>
</dbReference>
<evidence type="ECO:0000259" key="2">
    <source>
        <dbReference type="Pfam" id="PF25989"/>
    </source>
</evidence>
<comment type="similarity">
    <text evidence="1">Belongs to the membrane fusion protein (MFP) (TC 8.A.1) family.</text>
</comment>
<evidence type="ECO:0000256" key="1">
    <source>
        <dbReference type="ARBA" id="ARBA00009477"/>
    </source>
</evidence>
<organism evidence="3 4">
    <name type="scientific">Desulfurella amilsii</name>
    <dbReference type="NCBI Taxonomy" id="1562698"/>
    <lineage>
        <taxon>Bacteria</taxon>
        <taxon>Pseudomonadati</taxon>
        <taxon>Campylobacterota</taxon>
        <taxon>Desulfurellia</taxon>
        <taxon>Desulfurellales</taxon>
        <taxon>Desulfurellaceae</taxon>
        <taxon>Desulfurella</taxon>
    </lineage>
</organism>